<evidence type="ECO:0000313" key="1">
    <source>
        <dbReference type="EMBL" id="KPC43239.1"/>
    </source>
</evidence>
<organism evidence="1 2">
    <name type="scientific">Pseudomonas savastanoi pv. glycinea</name>
    <name type="common">Pseudomonas syringae pv. glycinea</name>
    <dbReference type="NCBI Taxonomy" id="318"/>
    <lineage>
        <taxon>Bacteria</taxon>
        <taxon>Pseudomonadati</taxon>
        <taxon>Pseudomonadota</taxon>
        <taxon>Gammaproteobacteria</taxon>
        <taxon>Pseudomonadales</taxon>
        <taxon>Pseudomonadaceae</taxon>
        <taxon>Pseudomonas</taxon>
    </lineage>
</organism>
<keyword evidence="2" id="KW-1185">Reference proteome</keyword>
<proteinExistence type="predicted"/>
<name>A0ABR5LCX5_PSESG</name>
<gene>
    <name evidence="1" type="ORF">AC496_3488</name>
</gene>
<reference evidence="1 2" key="1">
    <citation type="submission" date="2015-07" db="EMBL/GenBank/DDBJ databases">
        <authorList>
            <person name="O'Brien H.E."/>
            <person name="Thakur S."/>
            <person name="Gong Y."/>
            <person name="Wang P.W."/>
            <person name="Guttman D.S."/>
        </authorList>
    </citation>
    <scope>NUCLEOTIDE SEQUENCE [LARGE SCALE GENOMIC DNA]</scope>
    <source>
        <strain evidence="1 2">BR1</strain>
    </source>
</reference>
<evidence type="ECO:0000313" key="2">
    <source>
        <dbReference type="Proteomes" id="UP000037836"/>
    </source>
</evidence>
<reference evidence="1 2" key="2">
    <citation type="submission" date="2015-10" db="EMBL/GenBank/DDBJ databases">
        <title>Comparative genomics and high-throughput reverse genetic screens identify a new phytobacterial MAMP and an Arabidopsis receptor required for immune elicitation.</title>
        <authorList>
            <person name="Mott G.A."/>
            <person name="Thakur S."/>
            <person name="Wang P.W."/>
            <person name="Desveaux D."/>
            <person name="Guttman D.S."/>
        </authorList>
    </citation>
    <scope>NUCLEOTIDE SEQUENCE [LARGE SCALE GENOMIC DNA]</scope>
    <source>
        <strain evidence="1 2">BR1</strain>
    </source>
</reference>
<comment type="caution">
    <text evidence="1">The sequence shown here is derived from an EMBL/GenBank/DDBJ whole genome shotgun (WGS) entry which is preliminary data.</text>
</comment>
<accession>A0ABR5LCX5</accession>
<dbReference type="Proteomes" id="UP000037836">
    <property type="component" value="Unassembled WGS sequence"/>
</dbReference>
<sequence>MHESIDQSEGSQPAEISKSISRAIKLLKMSFIALQMTLMLP</sequence>
<dbReference type="EMBL" id="LGLO01000065">
    <property type="protein sequence ID" value="KPC43239.1"/>
    <property type="molecule type" value="Genomic_DNA"/>
</dbReference>
<protein>
    <submittedName>
        <fullName evidence="1">Uncharacterized protein</fullName>
    </submittedName>
</protein>